<evidence type="ECO:0000256" key="1">
    <source>
        <dbReference type="SAM" id="Phobius"/>
    </source>
</evidence>
<keyword evidence="1" id="KW-0472">Membrane</keyword>
<organism evidence="3 4">
    <name type="scientific">Lactuca saligna</name>
    <name type="common">Willowleaf lettuce</name>
    <dbReference type="NCBI Taxonomy" id="75948"/>
    <lineage>
        <taxon>Eukaryota</taxon>
        <taxon>Viridiplantae</taxon>
        <taxon>Streptophyta</taxon>
        <taxon>Embryophyta</taxon>
        <taxon>Tracheophyta</taxon>
        <taxon>Spermatophyta</taxon>
        <taxon>Magnoliopsida</taxon>
        <taxon>eudicotyledons</taxon>
        <taxon>Gunneridae</taxon>
        <taxon>Pentapetalae</taxon>
        <taxon>asterids</taxon>
        <taxon>campanulids</taxon>
        <taxon>Asterales</taxon>
        <taxon>Asteraceae</taxon>
        <taxon>Cichorioideae</taxon>
        <taxon>Cichorieae</taxon>
        <taxon>Lactucinae</taxon>
        <taxon>Lactuca</taxon>
    </lineage>
</organism>
<gene>
    <name evidence="3" type="ORF">LSALG_LOCUS22225</name>
</gene>
<evidence type="ECO:0000256" key="2">
    <source>
        <dbReference type="SAM" id="SignalP"/>
    </source>
</evidence>
<keyword evidence="4" id="KW-1185">Reference proteome</keyword>
<dbReference type="PANTHER" id="PTHR34358">
    <property type="entry name" value="OS03G0411600 PROTEIN"/>
    <property type="match status" value="1"/>
</dbReference>
<keyword evidence="1" id="KW-0812">Transmembrane</keyword>
<accession>A0AA35YZA7</accession>
<feature type="transmembrane region" description="Helical" evidence="1">
    <location>
        <begin position="117"/>
        <end position="138"/>
    </location>
</feature>
<feature type="signal peptide" evidence="2">
    <location>
        <begin position="1"/>
        <end position="21"/>
    </location>
</feature>
<reference evidence="3" key="1">
    <citation type="submission" date="2023-04" db="EMBL/GenBank/DDBJ databases">
        <authorList>
            <person name="Vijverberg K."/>
            <person name="Xiong W."/>
            <person name="Schranz E."/>
        </authorList>
    </citation>
    <scope>NUCLEOTIDE SEQUENCE</scope>
</reference>
<dbReference type="Pfam" id="PF06708">
    <property type="entry name" value="DUF1195"/>
    <property type="match status" value="1"/>
</dbReference>
<name>A0AA35YZA7_LACSI</name>
<dbReference type="Proteomes" id="UP001177003">
    <property type="component" value="Chromosome 4"/>
</dbReference>
<sequence>MYIEAFLVLLMVATIENGGRQRRCKCSWRSVVQRRRMGGGGGEINSWYVNTTPVQNPFLIISSVNTLQQQFVSIKQVRFRIHTLQVYSSVQIVDKMSVNHPDETLDSRVFGRNRYKFLALIAIILLALSSILTSTVTLRFSAGNLNNFSDDIAAGSLILDDFDIIEIEAREKAVKHVWDAYINDRRIKLQPFWQAAFVAAYEDLSGDVAEVREAAISEIAKMSFYSTDIRLPDLEMGSTDLQLQELLA</sequence>
<feature type="chain" id="PRO_5041294522" evidence="2">
    <location>
        <begin position="22"/>
        <end position="248"/>
    </location>
</feature>
<dbReference type="PANTHER" id="PTHR34358:SF11">
    <property type="entry name" value="SUGAR TRANSPORTER"/>
    <property type="match status" value="1"/>
</dbReference>
<dbReference type="EMBL" id="OX465080">
    <property type="protein sequence ID" value="CAI9282592.1"/>
    <property type="molecule type" value="Genomic_DNA"/>
</dbReference>
<keyword evidence="2" id="KW-0732">Signal</keyword>
<protein>
    <submittedName>
        <fullName evidence="3">Uncharacterized protein</fullName>
    </submittedName>
</protein>
<evidence type="ECO:0000313" key="4">
    <source>
        <dbReference type="Proteomes" id="UP001177003"/>
    </source>
</evidence>
<dbReference type="InterPro" id="IPR010608">
    <property type="entry name" value="DUF1195"/>
</dbReference>
<proteinExistence type="predicted"/>
<keyword evidence="1" id="KW-1133">Transmembrane helix</keyword>
<dbReference type="AlphaFoldDB" id="A0AA35YZA7"/>
<evidence type="ECO:0000313" key="3">
    <source>
        <dbReference type="EMBL" id="CAI9282592.1"/>
    </source>
</evidence>